<gene>
    <name evidence="1" type="ORF">ACE05E_01605</name>
</gene>
<comment type="caution">
    <text evidence="1">The sequence shown here is derived from an EMBL/GenBank/DDBJ whole genome shotgun (WGS) entry which is preliminary data.</text>
</comment>
<sequence length="168" mass="19054">MEHWPPSASAFSGKVYYMQQCIREDASLTLAREGNDQELATSFATIAGRTSEEPLEGTVLEACIQHGNRYLLFLTDGIPFEDSLHIHLLDEDLDRIDTVTLGAPYTSGHFRNLKCEDFSGITFEFFGDCVWEIVVLPKKRLRLSFVSGPKGVSWLKGWFHVLELRARK</sequence>
<accession>A0ABV4W1W5</accession>
<dbReference type="RefSeq" id="WP_374812541.1">
    <property type="nucleotide sequence ID" value="NZ_JBHFLD010000001.1"/>
</dbReference>
<dbReference type="Proteomes" id="UP001576762">
    <property type="component" value="Unassembled WGS sequence"/>
</dbReference>
<organism evidence="1 2">
    <name type="scientific">Marinobacter shengliensis</name>
    <dbReference type="NCBI Taxonomy" id="1389223"/>
    <lineage>
        <taxon>Bacteria</taxon>
        <taxon>Pseudomonadati</taxon>
        <taxon>Pseudomonadota</taxon>
        <taxon>Gammaproteobacteria</taxon>
        <taxon>Pseudomonadales</taxon>
        <taxon>Marinobacteraceae</taxon>
        <taxon>Marinobacter</taxon>
    </lineage>
</organism>
<reference evidence="1 2" key="1">
    <citation type="submission" date="2024-09" db="EMBL/GenBank/DDBJ databases">
        <title>Draft genome sequences of 6 high pH adapted Marinobacter shengliensis sp. isolated from Mariana forearc serpentinite mud volcanoes.</title>
        <authorList>
            <person name="Elkassas S."/>
            <person name="Serres M."/>
            <person name="Michael N."/>
            <person name="Amina P."/>
            <person name="Teodora Z."/>
            <person name="Julie H."/>
        </authorList>
    </citation>
    <scope>NUCLEOTIDE SEQUENCE [LARGE SCALE GENOMIC DNA]</scope>
    <source>
        <strain evidence="1 2">EB4</strain>
    </source>
</reference>
<dbReference type="EMBL" id="JBHFLD010000001">
    <property type="protein sequence ID" value="MFB2714164.1"/>
    <property type="molecule type" value="Genomic_DNA"/>
</dbReference>
<proteinExistence type="predicted"/>
<protein>
    <submittedName>
        <fullName evidence="1">Uncharacterized protein</fullName>
    </submittedName>
</protein>
<evidence type="ECO:0000313" key="1">
    <source>
        <dbReference type="EMBL" id="MFB2714164.1"/>
    </source>
</evidence>
<keyword evidence="2" id="KW-1185">Reference proteome</keyword>
<evidence type="ECO:0000313" key="2">
    <source>
        <dbReference type="Proteomes" id="UP001576762"/>
    </source>
</evidence>
<name>A0ABV4W1W5_9GAMM</name>